<dbReference type="CDD" id="cd00515">
    <property type="entry name" value="HAM1"/>
    <property type="match status" value="1"/>
</dbReference>
<feature type="active site" description="Proton acceptor" evidence="10">
    <location>
        <position position="76"/>
    </location>
</feature>
<protein>
    <recommendedName>
        <fullName evidence="10">dITP/XTP pyrophosphatase</fullName>
        <ecNumber evidence="10">3.6.1.66</ecNumber>
    </recommendedName>
    <alternativeName>
        <fullName evidence="10">Non-canonical purine NTP pyrophosphatase</fullName>
    </alternativeName>
    <alternativeName>
        <fullName evidence="10">Non-standard purine NTP pyrophosphatase</fullName>
    </alternativeName>
    <alternativeName>
        <fullName evidence="10">Nucleoside-triphosphate diphosphatase</fullName>
    </alternativeName>
    <alternativeName>
        <fullName evidence="10">Nucleoside-triphosphate pyrophosphatase</fullName>
        <shortName evidence="10">NTPase</shortName>
    </alternativeName>
</protein>
<comment type="catalytic activity">
    <reaction evidence="9 10">
        <text>XTP + H2O = XMP + diphosphate + H(+)</text>
        <dbReference type="Rhea" id="RHEA:28610"/>
        <dbReference type="ChEBI" id="CHEBI:15377"/>
        <dbReference type="ChEBI" id="CHEBI:15378"/>
        <dbReference type="ChEBI" id="CHEBI:33019"/>
        <dbReference type="ChEBI" id="CHEBI:57464"/>
        <dbReference type="ChEBI" id="CHEBI:61314"/>
        <dbReference type="EC" id="3.6.1.66"/>
    </reaction>
</comment>
<evidence type="ECO:0000256" key="2">
    <source>
        <dbReference type="ARBA" id="ARBA00011738"/>
    </source>
</evidence>
<proteinExistence type="inferred from homology"/>
<keyword evidence="13" id="KW-1185">Reference proteome</keyword>
<feature type="binding site" evidence="10">
    <location>
        <begin position="14"/>
        <end position="19"/>
    </location>
    <ligand>
        <name>substrate</name>
    </ligand>
</feature>
<dbReference type="NCBIfam" id="TIGR00042">
    <property type="entry name" value="RdgB/HAM1 family non-canonical purine NTP pyrophosphatase"/>
    <property type="match status" value="1"/>
</dbReference>
<evidence type="ECO:0000256" key="4">
    <source>
        <dbReference type="ARBA" id="ARBA00022741"/>
    </source>
</evidence>
<dbReference type="InterPro" id="IPR020922">
    <property type="entry name" value="dITP/XTP_pyrophosphatase"/>
</dbReference>
<feature type="binding site" evidence="10">
    <location>
        <position position="77"/>
    </location>
    <ligand>
        <name>substrate</name>
    </ligand>
</feature>
<dbReference type="GO" id="GO:0005829">
    <property type="term" value="C:cytosol"/>
    <property type="evidence" value="ECO:0007669"/>
    <property type="project" value="TreeGrafter"/>
</dbReference>
<dbReference type="Gene3D" id="3.90.950.10">
    <property type="match status" value="1"/>
</dbReference>
<feature type="binding site" evidence="10">
    <location>
        <position position="76"/>
    </location>
    <ligand>
        <name>Mg(2+)</name>
        <dbReference type="ChEBI" id="CHEBI:18420"/>
    </ligand>
</feature>
<dbReference type="PANTHER" id="PTHR11067">
    <property type="entry name" value="INOSINE TRIPHOSPHATE PYROPHOSPHATASE/HAM1 PROTEIN"/>
    <property type="match status" value="1"/>
</dbReference>
<dbReference type="Proteomes" id="UP000238205">
    <property type="component" value="Unassembled WGS sequence"/>
</dbReference>
<evidence type="ECO:0000256" key="5">
    <source>
        <dbReference type="ARBA" id="ARBA00022801"/>
    </source>
</evidence>
<dbReference type="EC" id="3.6.1.66" evidence="10"/>
<dbReference type="InterPro" id="IPR029001">
    <property type="entry name" value="ITPase-like_fam"/>
</dbReference>
<feature type="binding site" evidence="10">
    <location>
        <position position="182"/>
    </location>
    <ligand>
        <name>substrate</name>
    </ligand>
</feature>
<reference evidence="12 13" key="1">
    <citation type="submission" date="2018-03" db="EMBL/GenBank/DDBJ databases">
        <title>Genomic Encyclopedia of Archaeal and Bacterial Type Strains, Phase II (KMG-II): from individual species to whole genera.</title>
        <authorList>
            <person name="Goeker M."/>
        </authorList>
    </citation>
    <scope>NUCLEOTIDE SEQUENCE [LARGE SCALE GENOMIC DNA]</scope>
    <source>
        <strain evidence="12 13">DSM 13175</strain>
    </source>
</reference>
<dbReference type="FunFam" id="3.90.950.10:FF:000001">
    <property type="entry name" value="dITP/XTP pyrophosphatase"/>
    <property type="match status" value="1"/>
</dbReference>
<keyword evidence="4 10" id="KW-0547">Nucleotide-binding</keyword>
<feature type="binding site" evidence="10">
    <location>
        <begin position="187"/>
        <end position="188"/>
    </location>
    <ligand>
        <name>substrate</name>
    </ligand>
</feature>
<dbReference type="GO" id="GO:0035870">
    <property type="term" value="F:dITP diphosphatase activity"/>
    <property type="evidence" value="ECO:0007669"/>
    <property type="project" value="UniProtKB-UniRule"/>
</dbReference>
<evidence type="ECO:0000256" key="11">
    <source>
        <dbReference type="RuleBase" id="RU003781"/>
    </source>
</evidence>
<comment type="cofactor">
    <cofactor evidence="10">
        <name>Mg(2+)</name>
        <dbReference type="ChEBI" id="CHEBI:18420"/>
    </cofactor>
    <text evidence="10">Binds 1 Mg(2+) ion per subunit.</text>
</comment>
<evidence type="ECO:0000256" key="3">
    <source>
        <dbReference type="ARBA" id="ARBA00022723"/>
    </source>
</evidence>
<dbReference type="GO" id="GO:0036220">
    <property type="term" value="F:ITP diphosphatase activity"/>
    <property type="evidence" value="ECO:0007669"/>
    <property type="project" value="UniProtKB-UniRule"/>
</dbReference>
<dbReference type="PANTHER" id="PTHR11067:SF9">
    <property type="entry name" value="INOSINE TRIPHOSPHATE PYROPHOSPHATASE"/>
    <property type="match status" value="1"/>
</dbReference>
<dbReference type="InterPro" id="IPR002637">
    <property type="entry name" value="RdgB/HAM1"/>
</dbReference>
<dbReference type="GO" id="GO:0046872">
    <property type="term" value="F:metal ion binding"/>
    <property type="evidence" value="ECO:0007669"/>
    <property type="project" value="UniProtKB-KW"/>
</dbReference>
<keyword evidence="3 10" id="KW-0479">Metal-binding</keyword>
<keyword evidence="6 10" id="KW-0460">Magnesium</keyword>
<evidence type="ECO:0000256" key="7">
    <source>
        <dbReference type="ARBA" id="ARBA00023080"/>
    </source>
</evidence>
<comment type="catalytic activity">
    <reaction evidence="8 10">
        <text>dITP + H2O = dIMP + diphosphate + H(+)</text>
        <dbReference type="Rhea" id="RHEA:28342"/>
        <dbReference type="ChEBI" id="CHEBI:15377"/>
        <dbReference type="ChEBI" id="CHEBI:15378"/>
        <dbReference type="ChEBI" id="CHEBI:33019"/>
        <dbReference type="ChEBI" id="CHEBI:61194"/>
        <dbReference type="ChEBI" id="CHEBI:61382"/>
        <dbReference type="EC" id="3.6.1.66"/>
    </reaction>
</comment>
<dbReference type="SUPFAM" id="SSF52972">
    <property type="entry name" value="ITPase-like"/>
    <property type="match status" value="1"/>
</dbReference>
<dbReference type="NCBIfam" id="NF011397">
    <property type="entry name" value="PRK14822.1"/>
    <property type="match status" value="1"/>
</dbReference>
<feature type="binding site" evidence="10">
    <location>
        <begin position="159"/>
        <end position="162"/>
    </location>
    <ligand>
        <name>substrate</name>
    </ligand>
</feature>
<dbReference type="GO" id="GO:0017111">
    <property type="term" value="F:ribonucleoside triphosphate phosphatase activity"/>
    <property type="evidence" value="ECO:0007669"/>
    <property type="project" value="InterPro"/>
</dbReference>
<evidence type="ECO:0000256" key="1">
    <source>
        <dbReference type="ARBA" id="ARBA00008023"/>
    </source>
</evidence>
<name>A0A2T0VUL4_9LACT</name>
<dbReference type="GO" id="GO:0036222">
    <property type="term" value="F:XTP diphosphatase activity"/>
    <property type="evidence" value="ECO:0007669"/>
    <property type="project" value="UniProtKB-UniRule"/>
</dbReference>
<dbReference type="GO" id="GO:0009146">
    <property type="term" value="P:purine nucleoside triphosphate catabolic process"/>
    <property type="evidence" value="ECO:0007669"/>
    <property type="project" value="UniProtKB-UniRule"/>
</dbReference>
<feature type="binding site" evidence="10">
    <location>
        <position position="47"/>
    </location>
    <ligand>
        <name>Mg(2+)</name>
        <dbReference type="ChEBI" id="CHEBI:18420"/>
    </ligand>
</feature>
<evidence type="ECO:0000256" key="9">
    <source>
        <dbReference type="ARBA" id="ARBA00052017"/>
    </source>
</evidence>
<evidence type="ECO:0000256" key="10">
    <source>
        <dbReference type="HAMAP-Rule" id="MF_01405"/>
    </source>
</evidence>
<comment type="similarity">
    <text evidence="1 10 11">Belongs to the HAM1 NTPase family.</text>
</comment>
<gene>
    <name evidence="12" type="ORF">CLV38_13621</name>
</gene>
<evidence type="ECO:0000256" key="8">
    <source>
        <dbReference type="ARBA" id="ARBA00051875"/>
    </source>
</evidence>
<comment type="function">
    <text evidence="10">Pyrophosphatase that catalyzes the hydrolysis of nucleoside triphosphates to their monophosphate derivatives, with a high preference for the non-canonical purine nucleotides XTP (xanthosine triphosphate), dITP (deoxyinosine triphosphate) and ITP. Seems to function as a house-cleaning enzyme that removes non-canonical purine nucleotides from the nucleotide pool, thus preventing their incorporation into DNA/RNA and avoiding chromosomal lesions.</text>
</comment>
<sequence length="205" mass="22430">MNLSKFEQTIVIATRNKGKAKEFESLFDKKGYTIKTLLDYPEVPDVEETGDTFQENALLKAETIAKEFGTLVLADDSGLVVKALHGQPGVYSARYAGEEKNDAKNNAKLLIELADMTSSDRQASFHCSLALAKPGTESLVIDGELEGVIAGVPKGDNGFGYDSLFYVPEKGRTLAELSENEKNEISHRAVALKKLETVLDDWLSI</sequence>
<dbReference type="OrthoDB" id="9807456at2"/>
<dbReference type="Pfam" id="PF01725">
    <property type="entry name" value="Ham1p_like"/>
    <property type="match status" value="1"/>
</dbReference>
<organism evidence="12 13">
    <name type="scientific">Alkalibacterium olivapovliticus</name>
    <dbReference type="NCBI Taxonomy" id="99907"/>
    <lineage>
        <taxon>Bacteria</taxon>
        <taxon>Bacillati</taxon>
        <taxon>Bacillota</taxon>
        <taxon>Bacilli</taxon>
        <taxon>Lactobacillales</taxon>
        <taxon>Carnobacteriaceae</taxon>
        <taxon>Alkalibacterium</taxon>
    </lineage>
</organism>
<dbReference type="AlphaFoldDB" id="A0A2T0VUL4"/>
<comment type="subunit">
    <text evidence="2 10">Homodimer.</text>
</comment>
<dbReference type="GO" id="GO:0000166">
    <property type="term" value="F:nucleotide binding"/>
    <property type="evidence" value="ECO:0007669"/>
    <property type="project" value="UniProtKB-KW"/>
</dbReference>
<keyword evidence="5 10" id="KW-0378">Hydrolase</keyword>
<comment type="catalytic activity">
    <reaction evidence="10">
        <text>ITP + H2O = IMP + diphosphate + H(+)</text>
        <dbReference type="Rhea" id="RHEA:29399"/>
        <dbReference type="ChEBI" id="CHEBI:15377"/>
        <dbReference type="ChEBI" id="CHEBI:15378"/>
        <dbReference type="ChEBI" id="CHEBI:33019"/>
        <dbReference type="ChEBI" id="CHEBI:58053"/>
        <dbReference type="ChEBI" id="CHEBI:61402"/>
        <dbReference type="EC" id="3.6.1.66"/>
    </reaction>
</comment>
<comment type="caution">
    <text evidence="12">The sequence shown here is derived from an EMBL/GenBank/DDBJ whole genome shotgun (WGS) entry which is preliminary data.</text>
</comment>
<dbReference type="EMBL" id="PVTO01000036">
    <property type="protein sequence ID" value="PRY75188.1"/>
    <property type="molecule type" value="Genomic_DNA"/>
</dbReference>
<evidence type="ECO:0000256" key="6">
    <source>
        <dbReference type="ARBA" id="ARBA00022842"/>
    </source>
</evidence>
<accession>A0A2T0VUL4</accession>
<evidence type="ECO:0000313" key="12">
    <source>
        <dbReference type="EMBL" id="PRY75188.1"/>
    </source>
</evidence>
<keyword evidence="7 10" id="KW-0546">Nucleotide metabolism</keyword>
<evidence type="ECO:0000313" key="13">
    <source>
        <dbReference type="Proteomes" id="UP000238205"/>
    </source>
</evidence>
<dbReference type="HAMAP" id="MF_01405">
    <property type="entry name" value="Non_canon_purine_NTPase"/>
    <property type="match status" value="1"/>
</dbReference>
<dbReference type="GO" id="GO:0009117">
    <property type="term" value="P:nucleotide metabolic process"/>
    <property type="evidence" value="ECO:0007669"/>
    <property type="project" value="UniProtKB-KW"/>
</dbReference>